<evidence type="ECO:0000259" key="3">
    <source>
        <dbReference type="Pfam" id="PF00496"/>
    </source>
</evidence>
<proteinExistence type="predicted"/>
<sequence>MTRFGTKSKLVAAALGGALALSACSGGGSSSDDDETQDPTTASGPSGTIYVANDQEYDSYNDTTASTNSYKNSMVNKWVTTGFWYFGADGSIVRNEEFGTFEKVSDDPLTVEYTIAEEATWSDGDPIACDDALLWWAQNSGNMAVEREVDVLDPETGEPTGEKEVQETPVFSVVGTDGVEDVTTPVCEDPAAKTFTLVYDKPFADWESNGPSNGYPMMPAHIVAEQGGFADSAEMSQAILDGDAEGLKAAGDFFNEGWLFQGAMPDAALMPSSGPFTITNFAPGESISIGVNEEYWGTPPGAAEIVFRVVPGTEQPQALENGDVNVIQPQPDADIKDQLANMEGVTLVEFDQFVYEHLDLNFDSGSLADDPRLREAFALCVPRQQIVERLIQPIAAEAQPQDVRTISPFQAEYAESVEYAFPAEYAEPDIEAARALLEEADAVGTVIRGGAIADNKRREDTWQLIKESCDQAGFDVQPYFEANFFDPDGGLSQNTYDVALFAWLGSPQVSGWASTFTTPTECSAEGKGNNNGCYSNPEVDDLIAEINETVDPAAQLPLINEVEKILWEDVATIPLFAHPGLLAFSDSVKGVEANATQDNFAASMHKWTVEE</sequence>
<accession>A0A1I1QDU6</accession>
<dbReference type="Pfam" id="PF00496">
    <property type="entry name" value="SBP_bac_5"/>
    <property type="match status" value="1"/>
</dbReference>
<dbReference type="PIRSF" id="PIRSF002741">
    <property type="entry name" value="MppA"/>
    <property type="match status" value="1"/>
</dbReference>
<name>A0A1I1QDU6_9ACTN</name>
<dbReference type="SUPFAM" id="SSF53850">
    <property type="entry name" value="Periplasmic binding protein-like II"/>
    <property type="match status" value="1"/>
</dbReference>
<dbReference type="GO" id="GO:0043190">
    <property type="term" value="C:ATP-binding cassette (ABC) transporter complex"/>
    <property type="evidence" value="ECO:0007669"/>
    <property type="project" value="InterPro"/>
</dbReference>
<dbReference type="InterPro" id="IPR039424">
    <property type="entry name" value="SBP_5"/>
</dbReference>
<dbReference type="GO" id="GO:0042597">
    <property type="term" value="C:periplasmic space"/>
    <property type="evidence" value="ECO:0007669"/>
    <property type="project" value="UniProtKB-ARBA"/>
</dbReference>
<dbReference type="EMBL" id="FOLM01000010">
    <property type="protein sequence ID" value="SFD16310.1"/>
    <property type="molecule type" value="Genomic_DNA"/>
</dbReference>
<evidence type="ECO:0000256" key="2">
    <source>
        <dbReference type="SAM" id="SignalP"/>
    </source>
</evidence>
<feature type="chain" id="PRO_5038859019" evidence="2">
    <location>
        <begin position="26"/>
        <end position="611"/>
    </location>
</feature>
<dbReference type="GO" id="GO:0015833">
    <property type="term" value="P:peptide transport"/>
    <property type="evidence" value="ECO:0007669"/>
    <property type="project" value="TreeGrafter"/>
</dbReference>
<dbReference type="PANTHER" id="PTHR30290:SF65">
    <property type="entry name" value="MONOACYL PHOSPHATIDYLINOSITOL TETRAMANNOSIDE-BINDING PROTEIN LPQW-RELATED"/>
    <property type="match status" value="1"/>
</dbReference>
<dbReference type="InterPro" id="IPR000914">
    <property type="entry name" value="SBP_5_dom"/>
</dbReference>
<dbReference type="PANTHER" id="PTHR30290">
    <property type="entry name" value="PERIPLASMIC BINDING COMPONENT OF ABC TRANSPORTER"/>
    <property type="match status" value="1"/>
</dbReference>
<feature type="domain" description="Solute-binding protein family 5" evidence="3">
    <location>
        <begin position="103"/>
        <end position="507"/>
    </location>
</feature>
<organism evidence="4 5">
    <name type="scientific">Streptomyces aidingensis</name>
    <dbReference type="NCBI Taxonomy" id="910347"/>
    <lineage>
        <taxon>Bacteria</taxon>
        <taxon>Bacillati</taxon>
        <taxon>Actinomycetota</taxon>
        <taxon>Actinomycetes</taxon>
        <taxon>Kitasatosporales</taxon>
        <taxon>Streptomycetaceae</taxon>
        <taxon>Streptomyces</taxon>
    </lineage>
</organism>
<evidence type="ECO:0000313" key="5">
    <source>
        <dbReference type="Proteomes" id="UP000199207"/>
    </source>
</evidence>
<evidence type="ECO:0000313" key="4">
    <source>
        <dbReference type="EMBL" id="SFD16310.1"/>
    </source>
</evidence>
<dbReference type="Gene3D" id="3.40.190.10">
    <property type="entry name" value="Periplasmic binding protein-like II"/>
    <property type="match status" value="1"/>
</dbReference>
<evidence type="ECO:0000256" key="1">
    <source>
        <dbReference type="SAM" id="MobiDB-lite"/>
    </source>
</evidence>
<dbReference type="OrthoDB" id="7888869at2"/>
<keyword evidence="2" id="KW-0732">Signal</keyword>
<dbReference type="AlphaFoldDB" id="A0A1I1QDU6"/>
<protein>
    <submittedName>
        <fullName evidence="4">Peptide/nickel transport system substrate-binding protein</fullName>
    </submittedName>
</protein>
<feature type="signal peptide" evidence="2">
    <location>
        <begin position="1"/>
        <end position="25"/>
    </location>
</feature>
<reference evidence="4 5" key="1">
    <citation type="submission" date="2016-10" db="EMBL/GenBank/DDBJ databases">
        <authorList>
            <person name="de Groot N.N."/>
        </authorList>
    </citation>
    <scope>NUCLEOTIDE SEQUENCE [LARGE SCALE GENOMIC DNA]</scope>
    <source>
        <strain evidence="4 5">CGMCC 4.5739</strain>
    </source>
</reference>
<dbReference type="InterPro" id="IPR030678">
    <property type="entry name" value="Peptide/Ni-bd"/>
</dbReference>
<dbReference type="PROSITE" id="PS51257">
    <property type="entry name" value="PROKAR_LIPOPROTEIN"/>
    <property type="match status" value="1"/>
</dbReference>
<dbReference type="GO" id="GO:1904680">
    <property type="term" value="F:peptide transmembrane transporter activity"/>
    <property type="evidence" value="ECO:0007669"/>
    <property type="project" value="TreeGrafter"/>
</dbReference>
<dbReference type="Proteomes" id="UP000199207">
    <property type="component" value="Unassembled WGS sequence"/>
</dbReference>
<dbReference type="STRING" id="910347.SAMN05421773_110233"/>
<dbReference type="CDD" id="cd08501">
    <property type="entry name" value="PBP2_Lpqw"/>
    <property type="match status" value="1"/>
</dbReference>
<gene>
    <name evidence="4" type="ORF">SAMN05421773_110233</name>
</gene>
<keyword evidence="5" id="KW-1185">Reference proteome</keyword>
<feature type="region of interest" description="Disordered" evidence="1">
    <location>
        <begin position="23"/>
        <end position="48"/>
    </location>
</feature>
<dbReference type="RefSeq" id="WP_093840046.1">
    <property type="nucleotide sequence ID" value="NZ_FOLM01000010.1"/>
</dbReference>
<dbReference type="Gene3D" id="3.10.105.10">
    <property type="entry name" value="Dipeptide-binding Protein, Domain 3"/>
    <property type="match status" value="1"/>
</dbReference>